<keyword evidence="6" id="KW-1185">Reference proteome</keyword>
<feature type="transmembrane region" description="Helical" evidence="3">
    <location>
        <begin position="1216"/>
        <end position="1243"/>
    </location>
</feature>
<keyword evidence="5" id="KW-0418">Kinase</keyword>
<dbReference type="InterPro" id="IPR050154">
    <property type="entry name" value="UbiB_kinase"/>
</dbReference>
<gene>
    <name evidence="5" type="ORF">AK812_SmicGene30151</name>
</gene>
<dbReference type="InterPro" id="IPR000719">
    <property type="entry name" value="Prot_kinase_dom"/>
</dbReference>
<dbReference type="PANTHER" id="PTHR10566">
    <property type="entry name" value="CHAPERONE-ACTIVITY OF BC1 COMPLEX CABC1 -RELATED"/>
    <property type="match status" value="1"/>
</dbReference>
<dbReference type="Pfam" id="PF07727">
    <property type="entry name" value="RVT_2"/>
    <property type="match status" value="1"/>
</dbReference>
<dbReference type="PANTHER" id="PTHR10566:SF128">
    <property type="entry name" value="UBIB DOMAIN CONTAINING KINASE"/>
    <property type="match status" value="1"/>
</dbReference>
<evidence type="ECO:0000256" key="1">
    <source>
        <dbReference type="ARBA" id="ARBA00009670"/>
    </source>
</evidence>
<feature type="domain" description="Protein kinase" evidence="4">
    <location>
        <begin position="449"/>
        <end position="762"/>
    </location>
</feature>
<dbReference type="EMBL" id="LSRX01000810">
    <property type="protein sequence ID" value="OLP88500.1"/>
    <property type="molecule type" value="Genomic_DNA"/>
</dbReference>
<feature type="transmembrane region" description="Helical" evidence="3">
    <location>
        <begin position="1178"/>
        <end position="1196"/>
    </location>
</feature>
<dbReference type="SUPFAM" id="SSF56112">
    <property type="entry name" value="Protein kinase-like (PK-like)"/>
    <property type="match status" value="1"/>
</dbReference>
<evidence type="ECO:0000259" key="4">
    <source>
        <dbReference type="PROSITE" id="PS50011"/>
    </source>
</evidence>
<keyword evidence="3" id="KW-0472">Membrane</keyword>
<evidence type="ECO:0000256" key="2">
    <source>
        <dbReference type="SAM" id="MobiDB-lite"/>
    </source>
</evidence>
<reference evidence="5 6" key="1">
    <citation type="submission" date="2016-02" db="EMBL/GenBank/DDBJ databases">
        <title>Genome analysis of coral dinoflagellate symbionts highlights evolutionary adaptations to a symbiotic lifestyle.</title>
        <authorList>
            <person name="Aranda M."/>
            <person name="Li Y."/>
            <person name="Liew Y.J."/>
            <person name="Baumgarten S."/>
            <person name="Simakov O."/>
            <person name="Wilson M."/>
            <person name="Piel J."/>
            <person name="Ashoor H."/>
            <person name="Bougouffa S."/>
            <person name="Bajic V.B."/>
            <person name="Ryu T."/>
            <person name="Ravasi T."/>
            <person name="Bayer T."/>
            <person name="Micklem G."/>
            <person name="Kim H."/>
            <person name="Bhak J."/>
            <person name="Lajeunesse T.C."/>
            <person name="Voolstra C.R."/>
        </authorList>
    </citation>
    <scope>NUCLEOTIDE SEQUENCE [LARGE SCALE GENOMIC DNA]</scope>
    <source>
        <strain evidence="5 6">CCMP2467</strain>
    </source>
</reference>
<dbReference type="InterPro" id="IPR011009">
    <property type="entry name" value="Kinase-like_dom_sf"/>
</dbReference>
<evidence type="ECO:0000256" key="3">
    <source>
        <dbReference type="SAM" id="Phobius"/>
    </source>
</evidence>
<proteinExistence type="inferred from homology"/>
<protein>
    <submittedName>
        <fullName evidence="5">Putative aarF domain-containing protein kinase, chloroplastic</fullName>
    </submittedName>
</protein>
<organism evidence="5 6">
    <name type="scientific">Symbiodinium microadriaticum</name>
    <name type="common">Dinoflagellate</name>
    <name type="synonym">Zooxanthella microadriatica</name>
    <dbReference type="NCBI Taxonomy" id="2951"/>
    <lineage>
        <taxon>Eukaryota</taxon>
        <taxon>Sar</taxon>
        <taxon>Alveolata</taxon>
        <taxon>Dinophyceae</taxon>
        <taxon>Suessiales</taxon>
        <taxon>Symbiodiniaceae</taxon>
        <taxon>Symbiodinium</taxon>
    </lineage>
</organism>
<dbReference type="Proteomes" id="UP000186817">
    <property type="component" value="Unassembled WGS sequence"/>
</dbReference>
<keyword evidence="3" id="KW-0812">Transmembrane</keyword>
<feature type="region of interest" description="Disordered" evidence="2">
    <location>
        <begin position="1"/>
        <end position="56"/>
    </location>
</feature>
<sequence length="1281" mass="142215">MRDKRPNSAPAEYDSEEEMIPAEEPGGAYQPQPRTLRRSRRNGPYGMQAEAKGESWQDKVPGEAWFVGDQAYWSDSQASVQVEVEMPDTKKGWEQAVQNFEGYLVSALRRRAVEVREKTLSEEERAQFQGAKATEVKNFLAAKAFELLPPHVKPNREQAIGMRWILTWKQKEDGTMRAKARAVLLGYQDPSYEFRDTTAPVMSRQSRQLLLQQAARRHVSGAFLQGRDYPSILHCIPCDEICDAMNVPRSSVMRLKRACYGLVDAPLEWYRSVAQVLEDLGLERTWSDPCTWVWRVQGRLRGIISGHVDDFLFGGSDQDQGWQDILTKIKQRFQWGDWEKDTEGFVQCGVKVVKTSEGYLLSQSQFIEALREIPVSATRRPDGGSTQGIFIGIGGQGVQITRNVYDKLNTEVLVVKGAEKRMLPVFVWGVTEFVLRGLGIRDLSERFRTFASKPVAAASLGQVYKAELLDGSRVAVKVQRPNLAETVSLDLVIARQIAKFLMSFNDFLPEGLQNSDLIGFVDAFGQRVFEELDYEMEVKNAQRFRELYGDQAKLKVPRMYPKLATRQVIVMEWIDGVKLTDVEAISGLGCSECSMRQLLEHGFFHADPHPGNFFVTKQGELCILDFGMMSEMPKDARLSVIQHIVHIVNRDYRGMAADYHELGFLSRDIDVRPIAPKLEAISFKTIVDGLTEVVFQNYPFTVPAFYALVVRSLVNLEGLALSIDEDYRVLEAAYPYVARRILLDSELRSSLMELLFSSLPSTGPATFASFRWDRAANLLRESSKSSISVPGRKTADGRSDDTVLLLDLASSLIEEEAFRRTLLAELASTADVMIADMIGGAVAGITGDEPASAEWKRTLGLGSEDEAKVSKVKETVNLIAEKVADRIPNGLDAVGWAAQAAAGALQDIWAPGESTSQPKKKGPAPSPDAVAGEFLEQLRERAAVRTLKALANLLGSEDDGRSAGPEPAHPLLEVAVLSRDGASLDEGASEVSGARDGPWSQEAFAWCALELALAGILFPPLPLFQTLEAIAAKQRHLKFAAKIPEDDTPSPVDANHRPSVALETLGVDLTRKRTESSSAHRKMIPPPLSNQAPKKMSLFLGYFSFETVMLIILGIHAFFCICLVANASSVVEFSYRGIKISTNTQLALATWGLLGVLAITAALVGWSQQREFPMAVYFWYLFVTTILVTALVFWVASTDWECSLVQEDLQSQRIGFSFLCTVLSAAVLLVGLAIVAVVLFALYTIYQVQATIHESVLESLSETSRLLLREKQNEISKAYWS</sequence>
<dbReference type="PROSITE" id="PS50011">
    <property type="entry name" value="PROTEIN_KINASE_DOM"/>
    <property type="match status" value="1"/>
</dbReference>
<accession>A0A1Q9D018</accession>
<name>A0A1Q9D018_SYMMI</name>
<comment type="caution">
    <text evidence="5">The sequence shown here is derived from an EMBL/GenBank/DDBJ whole genome shotgun (WGS) entry which is preliminary data.</text>
</comment>
<dbReference type="GO" id="GO:0004672">
    <property type="term" value="F:protein kinase activity"/>
    <property type="evidence" value="ECO:0007669"/>
    <property type="project" value="InterPro"/>
</dbReference>
<dbReference type="GO" id="GO:0005524">
    <property type="term" value="F:ATP binding"/>
    <property type="evidence" value="ECO:0007669"/>
    <property type="project" value="InterPro"/>
</dbReference>
<dbReference type="InterPro" id="IPR004147">
    <property type="entry name" value="ABC1_dom"/>
</dbReference>
<feature type="transmembrane region" description="Helical" evidence="3">
    <location>
        <begin position="1099"/>
        <end position="1126"/>
    </location>
</feature>
<dbReference type="OrthoDB" id="431892at2759"/>
<keyword evidence="5" id="KW-0808">Transferase</keyword>
<dbReference type="Pfam" id="PF03109">
    <property type="entry name" value="ABC1"/>
    <property type="match status" value="1"/>
</dbReference>
<evidence type="ECO:0000313" key="5">
    <source>
        <dbReference type="EMBL" id="OLP88500.1"/>
    </source>
</evidence>
<comment type="similarity">
    <text evidence="1">Belongs to the protein kinase superfamily. ADCK protein kinase family.</text>
</comment>
<dbReference type="InterPro" id="IPR013103">
    <property type="entry name" value="RVT_2"/>
</dbReference>
<feature type="transmembrane region" description="Helical" evidence="3">
    <location>
        <begin position="1146"/>
        <end position="1166"/>
    </location>
</feature>
<evidence type="ECO:0000313" key="6">
    <source>
        <dbReference type="Proteomes" id="UP000186817"/>
    </source>
</evidence>
<dbReference type="CDD" id="cd05121">
    <property type="entry name" value="ABC1_ADCK3-like"/>
    <property type="match status" value="1"/>
</dbReference>
<keyword evidence="3" id="KW-1133">Transmembrane helix</keyword>